<evidence type="ECO:0000313" key="5">
    <source>
        <dbReference type="Proteomes" id="UP001183390"/>
    </source>
</evidence>
<dbReference type="RefSeq" id="WP_311511385.1">
    <property type="nucleotide sequence ID" value="NZ_JAVREP010000005.1"/>
</dbReference>
<evidence type="ECO:0000256" key="2">
    <source>
        <dbReference type="SAM" id="MobiDB-lite"/>
    </source>
</evidence>
<dbReference type="PANTHER" id="PTHR10277:SF9">
    <property type="entry name" value="2-ISOPROPYLMALATE SYNTHASE 1, CHLOROPLASTIC-RELATED"/>
    <property type="match status" value="1"/>
</dbReference>
<feature type="compositionally biased region" description="Basic residues" evidence="2">
    <location>
        <begin position="33"/>
        <end position="47"/>
    </location>
</feature>
<dbReference type="EMBL" id="JAVREP010000005">
    <property type="protein sequence ID" value="MDT0328669.1"/>
    <property type="molecule type" value="Genomic_DNA"/>
</dbReference>
<name>A0ABU2M7M5_9ACTN</name>
<gene>
    <name evidence="4" type="ORF">RM479_09615</name>
</gene>
<feature type="region of interest" description="Disordered" evidence="2">
    <location>
        <begin position="22"/>
        <end position="76"/>
    </location>
</feature>
<dbReference type="InterPro" id="IPR013785">
    <property type="entry name" value="Aldolase_TIM"/>
</dbReference>
<feature type="domain" description="Pyruvate carboxyltransferase" evidence="3">
    <location>
        <begin position="70"/>
        <end position="327"/>
    </location>
</feature>
<comment type="caution">
    <text evidence="4">The sequence shown here is derived from an EMBL/GenBank/DDBJ whole genome shotgun (WGS) entry which is preliminary data.</text>
</comment>
<evidence type="ECO:0000259" key="3">
    <source>
        <dbReference type="PROSITE" id="PS50991"/>
    </source>
</evidence>
<keyword evidence="5" id="KW-1185">Reference proteome</keyword>
<dbReference type="Pfam" id="PF00682">
    <property type="entry name" value="HMGL-like"/>
    <property type="match status" value="1"/>
</dbReference>
<sequence>MTPHEVIFHGFDMEAIAHPDAGRPICSSARTAPPRRRRRTPIRTRRSKATEREANKMETLQHEGVLPSPPHLSDATLRDSAHMAGVEFRPKDAAVIADLLVKTGVELVEVGMVSGPNSKDADLILATHDTVGPERSMTLVVVRDRKQVAKALDEAERLGVRHIMYSIPTSEQHAELKLGSPSSKFLEALARSAISQAKDRGFHVTFSGEDGARTREERLVSYVSAGFHAGADRFRIAETVAYLSPWKMEKVIAGLTAIDGSEIEIHSHNMLGMAVANSLAAVRAGARWISATVGGIGERGGNAPLAEVLTALRVVHGDTRFDLSHLTELSRVALKGAGLGDAFQSGPTTPHAFAYELPGQLDNPEAYETLPAELVGNFRRLNVRTRLTPALVKWALSDSGISVDIDPFTTWLTDEQERNGRPLLDRDAIRKAAIDFQAV</sequence>
<dbReference type="PANTHER" id="PTHR10277">
    <property type="entry name" value="HOMOCITRATE SYNTHASE-RELATED"/>
    <property type="match status" value="1"/>
</dbReference>
<organism evidence="4 5">
    <name type="scientific">Nocardiopsis lambiniae</name>
    <dbReference type="NCBI Taxonomy" id="3075539"/>
    <lineage>
        <taxon>Bacteria</taxon>
        <taxon>Bacillati</taxon>
        <taxon>Actinomycetota</taxon>
        <taxon>Actinomycetes</taxon>
        <taxon>Streptosporangiales</taxon>
        <taxon>Nocardiopsidaceae</taxon>
        <taxon>Nocardiopsis</taxon>
    </lineage>
</organism>
<evidence type="ECO:0000256" key="1">
    <source>
        <dbReference type="ARBA" id="ARBA00023211"/>
    </source>
</evidence>
<dbReference type="Gene3D" id="3.20.20.70">
    <property type="entry name" value="Aldolase class I"/>
    <property type="match status" value="1"/>
</dbReference>
<dbReference type="PROSITE" id="PS50991">
    <property type="entry name" value="PYR_CT"/>
    <property type="match status" value="1"/>
</dbReference>
<dbReference type="SUPFAM" id="SSF51569">
    <property type="entry name" value="Aldolase"/>
    <property type="match status" value="1"/>
</dbReference>
<dbReference type="Proteomes" id="UP001183390">
    <property type="component" value="Unassembled WGS sequence"/>
</dbReference>
<feature type="compositionally biased region" description="Basic and acidic residues" evidence="2">
    <location>
        <begin position="48"/>
        <end position="61"/>
    </location>
</feature>
<dbReference type="InterPro" id="IPR050073">
    <property type="entry name" value="2-IPM_HCS-like"/>
</dbReference>
<keyword evidence="1" id="KW-0464">Manganese</keyword>
<evidence type="ECO:0000313" key="4">
    <source>
        <dbReference type="EMBL" id="MDT0328669.1"/>
    </source>
</evidence>
<accession>A0ABU2M7M5</accession>
<protein>
    <recommendedName>
        <fullName evidence="3">Pyruvate carboxyltransferase domain-containing protein</fullName>
    </recommendedName>
</protein>
<proteinExistence type="predicted"/>
<reference evidence="5" key="1">
    <citation type="submission" date="2023-07" db="EMBL/GenBank/DDBJ databases">
        <title>30 novel species of actinomycetes from the DSMZ collection.</title>
        <authorList>
            <person name="Nouioui I."/>
        </authorList>
    </citation>
    <scope>NUCLEOTIDE SEQUENCE [LARGE SCALE GENOMIC DNA]</scope>
    <source>
        <strain evidence="5">DSM 44743</strain>
    </source>
</reference>
<dbReference type="InterPro" id="IPR000891">
    <property type="entry name" value="PYR_CT"/>
</dbReference>